<dbReference type="AlphaFoldDB" id="A0A183T7T6"/>
<reference evidence="2 3" key="2">
    <citation type="submission" date="2018-11" db="EMBL/GenBank/DDBJ databases">
        <authorList>
            <consortium name="Pathogen Informatics"/>
        </authorList>
    </citation>
    <scope>NUCLEOTIDE SEQUENCE [LARGE SCALE GENOMIC DNA]</scope>
    <source>
        <strain evidence="2 3">NST_G2</strain>
    </source>
</reference>
<accession>A0A183T7T6</accession>
<proteinExistence type="predicted"/>
<evidence type="ECO:0000313" key="2">
    <source>
        <dbReference type="EMBL" id="VDL98921.1"/>
    </source>
</evidence>
<sequence length="111" mass="13002">MQKKVAWMHLRLRRWQPLDYVLFQSRDRQDVLVTKAIRDAEGWTDHRLPTRPSGAGTARGKSIWLPTTPWNNRNDFRRSPATREIPGDANPPLRYLQDLTKAFYTVNGDEL</sequence>
<protein>
    <submittedName>
        <fullName evidence="4">Transposase</fullName>
    </submittedName>
</protein>
<keyword evidence="3" id="KW-1185">Reference proteome</keyword>
<gene>
    <name evidence="2" type="ORF">SSLN_LOCUS12536</name>
</gene>
<dbReference type="OrthoDB" id="6317136at2759"/>
<evidence type="ECO:0000313" key="4">
    <source>
        <dbReference type="WBParaSite" id="SSLN_0001300601-mRNA-1"/>
    </source>
</evidence>
<organism evidence="4">
    <name type="scientific">Schistocephalus solidus</name>
    <name type="common">Tapeworm</name>
    <dbReference type="NCBI Taxonomy" id="70667"/>
    <lineage>
        <taxon>Eukaryota</taxon>
        <taxon>Metazoa</taxon>
        <taxon>Spiralia</taxon>
        <taxon>Lophotrochozoa</taxon>
        <taxon>Platyhelminthes</taxon>
        <taxon>Cestoda</taxon>
        <taxon>Eucestoda</taxon>
        <taxon>Diphyllobothriidea</taxon>
        <taxon>Diphyllobothriidae</taxon>
        <taxon>Schistocephalus</taxon>
    </lineage>
</organism>
<dbReference type="EMBL" id="UYSU01037346">
    <property type="protein sequence ID" value="VDL98921.1"/>
    <property type="molecule type" value="Genomic_DNA"/>
</dbReference>
<evidence type="ECO:0000313" key="3">
    <source>
        <dbReference type="Proteomes" id="UP000275846"/>
    </source>
</evidence>
<feature type="region of interest" description="Disordered" evidence="1">
    <location>
        <begin position="44"/>
        <end position="92"/>
    </location>
</feature>
<evidence type="ECO:0000256" key="1">
    <source>
        <dbReference type="SAM" id="MobiDB-lite"/>
    </source>
</evidence>
<name>A0A183T7T6_SCHSO</name>
<dbReference type="WBParaSite" id="SSLN_0001300601-mRNA-1">
    <property type="protein sequence ID" value="SSLN_0001300601-mRNA-1"/>
    <property type="gene ID" value="SSLN_0001300601"/>
</dbReference>
<dbReference type="Proteomes" id="UP000275846">
    <property type="component" value="Unassembled WGS sequence"/>
</dbReference>
<reference evidence="4" key="1">
    <citation type="submission" date="2016-06" db="UniProtKB">
        <authorList>
            <consortium name="WormBaseParasite"/>
        </authorList>
    </citation>
    <scope>IDENTIFICATION</scope>
</reference>